<feature type="domain" description="NAD(P)-binding" evidence="1">
    <location>
        <begin position="7"/>
        <end position="195"/>
    </location>
</feature>
<proteinExistence type="predicted"/>
<name>A0A543NMP2_9ACTN</name>
<dbReference type="OrthoDB" id="4248066at2"/>
<sequence>MRIVIAGGHGKIALHLERLLAQRGDTPVGLVRNPDHTEDVRATGAEAELLDLENATVTQVAEKLMGADAAVFAAGAGPGSGAARKETVDRDAAIRMADAAALAGVNRYVVVSAIGVDEGPAPDAEPVWAAYVAAKRDADADIRGRELDTGWTILRPGRLTDDAGTGRVRLAPRAERGEVPRQDVAAVIAALLDEPATIGHVLDLVGGSTPVADAVASVTS</sequence>
<organism evidence="2 3">
    <name type="scientific">Haloactinospora alba</name>
    <dbReference type="NCBI Taxonomy" id="405555"/>
    <lineage>
        <taxon>Bacteria</taxon>
        <taxon>Bacillati</taxon>
        <taxon>Actinomycetota</taxon>
        <taxon>Actinomycetes</taxon>
        <taxon>Streptosporangiales</taxon>
        <taxon>Nocardiopsidaceae</taxon>
        <taxon>Haloactinospora</taxon>
    </lineage>
</organism>
<dbReference type="PANTHER" id="PTHR15020:SF50">
    <property type="entry name" value="UPF0659 PROTEIN YMR090W"/>
    <property type="match status" value="1"/>
</dbReference>
<evidence type="ECO:0000313" key="3">
    <source>
        <dbReference type="Proteomes" id="UP000317422"/>
    </source>
</evidence>
<evidence type="ECO:0000313" key="2">
    <source>
        <dbReference type="EMBL" id="TQN33089.1"/>
    </source>
</evidence>
<gene>
    <name evidence="2" type="ORF">FHX37_3088</name>
</gene>
<accession>A0A543NMP2</accession>
<dbReference type="Gene3D" id="3.40.50.720">
    <property type="entry name" value="NAD(P)-binding Rossmann-like Domain"/>
    <property type="match status" value="1"/>
</dbReference>
<evidence type="ECO:0000259" key="1">
    <source>
        <dbReference type="Pfam" id="PF13460"/>
    </source>
</evidence>
<dbReference type="Proteomes" id="UP000317422">
    <property type="component" value="Unassembled WGS sequence"/>
</dbReference>
<comment type="caution">
    <text evidence="2">The sequence shown here is derived from an EMBL/GenBank/DDBJ whole genome shotgun (WGS) entry which is preliminary data.</text>
</comment>
<reference evidence="2 3" key="1">
    <citation type="submission" date="2019-06" db="EMBL/GenBank/DDBJ databases">
        <title>Sequencing the genomes of 1000 actinobacteria strains.</title>
        <authorList>
            <person name="Klenk H.-P."/>
        </authorList>
    </citation>
    <scope>NUCLEOTIDE SEQUENCE [LARGE SCALE GENOMIC DNA]</scope>
    <source>
        <strain evidence="2 3">DSM 45015</strain>
    </source>
</reference>
<keyword evidence="3" id="KW-1185">Reference proteome</keyword>
<dbReference type="SUPFAM" id="SSF51735">
    <property type="entry name" value="NAD(P)-binding Rossmann-fold domains"/>
    <property type="match status" value="1"/>
</dbReference>
<protein>
    <submittedName>
        <fullName evidence="2">Putative NAD(P)-binding protein</fullName>
    </submittedName>
</protein>
<dbReference type="PANTHER" id="PTHR15020">
    <property type="entry name" value="FLAVIN REDUCTASE-RELATED"/>
    <property type="match status" value="1"/>
</dbReference>
<dbReference type="RefSeq" id="WP_141924504.1">
    <property type="nucleotide sequence ID" value="NZ_VFQC01000001.1"/>
</dbReference>
<dbReference type="InterPro" id="IPR016040">
    <property type="entry name" value="NAD(P)-bd_dom"/>
</dbReference>
<dbReference type="Pfam" id="PF13460">
    <property type="entry name" value="NAD_binding_10"/>
    <property type="match status" value="1"/>
</dbReference>
<dbReference type="InterPro" id="IPR036291">
    <property type="entry name" value="NAD(P)-bd_dom_sf"/>
</dbReference>
<dbReference type="AlphaFoldDB" id="A0A543NMP2"/>
<dbReference type="EMBL" id="VFQC01000001">
    <property type="protein sequence ID" value="TQN33089.1"/>
    <property type="molecule type" value="Genomic_DNA"/>
</dbReference>